<dbReference type="PANTHER" id="PTHR30221:SF1">
    <property type="entry name" value="SMALL-CONDUCTANCE MECHANOSENSITIVE CHANNEL"/>
    <property type="match status" value="1"/>
</dbReference>
<feature type="transmembrane region" description="Helical" evidence="7">
    <location>
        <begin position="85"/>
        <end position="115"/>
    </location>
</feature>
<evidence type="ECO:0000256" key="5">
    <source>
        <dbReference type="ARBA" id="ARBA00022989"/>
    </source>
</evidence>
<feature type="domain" description="Mechanosensitive ion channel MscS C-terminal" evidence="9">
    <location>
        <begin position="177"/>
        <end position="235"/>
    </location>
</feature>
<dbReference type="InterPro" id="IPR011014">
    <property type="entry name" value="MscS_channel_TM-2"/>
</dbReference>
<proteinExistence type="inferred from homology"/>
<dbReference type="InterPro" id="IPR010920">
    <property type="entry name" value="LSM_dom_sf"/>
</dbReference>
<comment type="subcellular location">
    <subcellularLocation>
        <location evidence="1">Cell membrane</location>
        <topology evidence="1">Multi-pass membrane protein</topology>
    </subcellularLocation>
</comment>
<protein>
    <submittedName>
        <fullName evidence="10">Mechanosensitive ion channel</fullName>
    </submittedName>
</protein>
<evidence type="ECO:0000259" key="9">
    <source>
        <dbReference type="Pfam" id="PF21082"/>
    </source>
</evidence>
<dbReference type="SUPFAM" id="SSF82689">
    <property type="entry name" value="Mechanosensitive channel protein MscS (YggB), C-terminal domain"/>
    <property type="match status" value="1"/>
</dbReference>
<keyword evidence="3" id="KW-1003">Cell membrane</keyword>
<dbReference type="InterPro" id="IPR011066">
    <property type="entry name" value="MscS_channel_C_sf"/>
</dbReference>
<accession>A0ABP8LXH9</accession>
<evidence type="ECO:0000256" key="7">
    <source>
        <dbReference type="SAM" id="Phobius"/>
    </source>
</evidence>
<feature type="transmembrane region" description="Helical" evidence="7">
    <location>
        <begin position="56"/>
        <end position="79"/>
    </location>
</feature>
<dbReference type="Gene3D" id="3.30.70.100">
    <property type="match status" value="1"/>
</dbReference>
<evidence type="ECO:0000256" key="4">
    <source>
        <dbReference type="ARBA" id="ARBA00022692"/>
    </source>
</evidence>
<dbReference type="InterPro" id="IPR023408">
    <property type="entry name" value="MscS_beta-dom_sf"/>
</dbReference>
<dbReference type="EMBL" id="BAABEY010000018">
    <property type="protein sequence ID" value="GAA4438039.1"/>
    <property type="molecule type" value="Genomic_DNA"/>
</dbReference>
<keyword evidence="5 7" id="KW-1133">Transmembrane helix</keyword>
<evidence type="ECO:0000256" key="6">
    <source>
        <dbReference type="ARBA" id="ARBA00023136"/>
    </source>
</evidence>
<dbReference type="Gene3D" id="2.30.30.60">
    <property type="match status" value="1"/>
</dbReference>
<sequence length="274" mass="30157">MHVSIEKIIEAVAERIPSVIFGFLILFVGIYLIRLINKILHNRFEKRDVDPSLREFVASVLRFILYTMLVISVASTMGFKTTSFLAVLSAASLAIGLSLQGSLSNFAGGVLILLFKPFRVGDSIQTAAGANGVVEKIDILYTTLRTADGVAVFSPNGTLANSIITNFSDIQSRRIEYKIAISSKEDVKRVRNLILNLLNRDSRVLETPAPQVLLSELTPGAVNLLVQYWTAKADYSMAFYENQEAIRDDLNANNVMAPPPQNEIHIVTPGEKSS</sequence>
<keyword evidence="11" id="KW-1185">Reference proteome</keyword>
<gene>
    <name evidence="10" type="ORF">GCM10023091_18080</name>
</gene>
<evidence type="ECO:0000313" key="11">
    <source>
        <dbReference type="Proteomes" id="UP001501508"/>
    </source>
</evidence>
<evidence type="ECO:0000256" key="2">
    <source>
        <dbReference type="ARBA" id="ARBA00008017"/>
    </source>
</evidence>
<evidence type="ECO:0000256" key="3">
    <source>
        <dbReference type="ARBA" id="ARBA00022475"/>
    </source>
</evidence>
<keyword evidence="6 7" id="KW-0472">Membrane</keyword>
<dbReference type="InterPro" id="IPR045275">
    <property type="entry name" value="MscS_archaea/bacteria_type"/>
</dbReference>
<dbReference type="RefSeq" id="WP_345028158.1">
    <property type="nucleotide sequence ID" value="NZ_BAABEY010000018.1"/>
</dbReference>
<evidence type="ECO:0000259" key="8">
    <source>
        <dbReference type="Pfam" id="PF00924"/>
    </source>
</evidence>
<evidence type="ECO:0000313" key="10">
    <source>
        <dbReference type="EMBL" id="GAA4438039.1"/>
    </source>
</evidence>
<dbReference type="InterPro" id="IPR049278">
    <property type="entry name" value="MS_channel_C"/>
</dbReference>
<dbReference type="PANTHER" id="PTHR30221">
    <property type="entry name" value="SMALL-CONDUCTANCE MECHANOSENSITIVE CHANNEL"/>
    <property type="match status" value="1"/>
</dbReference>
<dbReference type="Proteomes" id="UP001501508">
    <property type="component" value="Unassembled WGS sequence"/>
</dbReference>
<dbReference type="Gene3D" id="1.10.287.1260">
    <property type="match status" value="1"/>
</dbReference>
<keyword evidence="4 7" id="KW-0812">Transmembrane</keyword>
<reference evidence="11" key="1">
    <citation type="journal article" date="2019" name="Int. J. Syst. Evol. Microbiol.">
        <title>The Global Catalogue of Microorganisms (GCM) 10K type strain sequencing project: providing services to taxonomists for standard genome sequencing and annotation.</title>
        <authorList>
            <consortium name="The Broad Institute Genomics Platform"/>
            <consortium name="The Broad Institute Genome Sequencing Center for Infectious Disease"/>
            <person name="Wu L."/>
            <person name="Ma J."/>
        </authorList>
    </citation>
    <scope>NUCLEOTIDE SEQUENCE [LARGE SCALE GENOMIC DNA]</scope>
    <source>
        <strain evidence="11">JCM 31920</strain>
    </source>
</reference>
<organism evidence="10 11">
    <name type="scientific">Ravibacter arvi</name>
    <dbReference type="NCBI Taxonomy" id="2051041"/>
    <lineage>
        <taxon>Bacteria</taxon>
        <taxon>Pseudomonadati</taxon>
        <taxon>Bacteroidota</taxon>
        <taxon>Cytophagia</taxon>
        <taxon>Cytophagales</taxon>
        <taxon>Spirosomataceae</taxon>
        <taxon>Ravibacter</taxon>
    </lineage>
</organism>
<dbReference type="SUPFAM" id="SSF50182">
    <property type="entry name" value="Sm-like ribonucleoproteins"/>
    <property type="match status" value="1"/>
</dbReference>
<evidence type="ECO:0000256" key="1">
    <source>
        <dbReference type="ARBA" id="ARBA00004651"/>
    </source>
</evidence>
<name>A0ABP8LXH9_9BACT</name>
<feature type="transmembrane region" description="Helical" evidence="7">
    <location>
        <begin position="16"/>
        <end position="36"/>
    </location>
</feature>
<dbReference type="InterPro" id="IPR006685">
    <property type="entry name" value="MscS_channel_2nd"/>
</dbReference>
<dbReference type="Pfam" id="PF00924">
    <property type="entry name" value="MS_channel_2nd"/>
    <property type="match status" value="1"/>
</dbReference>
<dbReference type="SUPFAM" id="SSF82861">
    <property type="entry name" value="Mechanosensitive channel protein MscS (YggB), transmembrane region"/>
    <property type="match status" value="1"/>
</dbReference>
<comment type="similarity">
    <text evidence="2">Belongs to the MscS (TC 1.A.23) family.</text>
</comment>
<comment type="caution">
    <text evidence="10">The sequence shown here is derived from an EMBL/GenBank/DDBJ whole genome shotgun (WGS) entry which is preliminary data.</text>
</comment>
<feature type="domain" description="Mechanosensitive ion channel MscS" evidence="8">
    <location>
        <begin position="102"/>
        <end position="168"/>
    </location>
</feature>
<dbReference type="Pfam" id="PF21082">
    <property type="entry name" value="MS_channel_3rd"/>
    <property type="match status" value="1"/>
</dbReference>